<evidence type="ECO:0000256" key="3">
    <source>
        <dbReference type="SAM" id="MobiDB-lite"/>
    </source>
</evidence>
<evidence type="ECO:0000256" key="2">
    <source>
        <dbReference type="ARBA" id="ARBA00049988"/>
    </source>
</evidence>
<sequence>MDKVNKQEEAENRLPQPRVMKLNPHAWKKLLQSLDTPPEPTKSLVDLMKDK</sequence>
<feature type="compositionally biased region" description="Basic and acidic residues" evidence="3">
    <location>
        <begin position="1"/>
        <end position="12"/>
    </location>
</feature>
<dbReference type="AlphaFoldDB" id="A0A1Y6E9P9"/>
<dbReference type="RefSeq" id="WP_086433444.1">
    <property type="nucleotide sequence ID" value="NZ_FXWH01000001.1"/>
</dbReference>
<evidence type="ECO:0000313" key="5">
    <source>
        <dbReference type="Proteomes" id="UP000194450"/>
    </source>
</evidence>
<dbReference type="InterPro" id="IPR010985">
    <property type="entry name" value="Ribbon_hlx_hlx"/>
</dbReference>
<reference evidence="5" key="1">
    <citation type="submission" date="2017-04" db="EMBL/GenBank/DDBJ databases">
        <authorList>
            <person name="Varghese N."/>
            <person name="Submissions S."/>
        </authorList>
    </citation>
    <scope>NUCLEOTIDE SEQUENCE [LARGE SCALE GENOMIC DNA]</scope>
</reference>
<keyword evidence="5" id="KW-1185">Reference proteome</keyword>
<proteinExistence type="inferred from homology"/>
<evidence type="ECO:0008006" key="6">
    <source>
        <dbReference type="Google" id="ProtNLM"/>
    </source>
</evidence>
<accession>A0A1Y6E9P9</accession>
<dbReference type="EMBL" id="FXWH01000001">
    <property type="protein sequence ID" value="SMQ59325.1"/>
    <property type="molecule type" value="Genomic_DNA"/>
</dbReference>
<feature type="region of interest" description="Disordered" evidence="3">
    <location>
        <begin position="1"/>
        <end position="51"/>
    </location>
</feature>
<dbReference type="Gene3D" id="1.20.5.780">
    <property type="entry name" value="Single helix bin"/>
    <property type="match status" value="1"/>
</dbReference>
<evidence type="ECO:0000256" key="1">
    <source>
        <dbReference type="ARBA" id="ARBA00022649"/>
    </source>
</evidence>
<gene>
    <name evidence="4" type="ORF">SAMN06297229_0248</name>
</gene>
<name>A0A1Y6E9P9_9GAMM</name>
<protein>
    <recommendedName>
        <fullName evidence="6">DUF1778 domain-containing protein</fullName>
    </recommendedName>
</protein>
<dbReference type="InterPro" id="IPR014795">
    <property type="entry name" value="TacA_1-like"/>
</dbReference>
<keyword evidence="1" id="KW-1277">Toxin-antitoxin system</keyword>
<organism evidence="4 5">
    <name type="scientific">Pseudidiomarina planktonica</name>
    <dbReference type="NCBI Taxonomy" id="1323738"/>
    <lineage>
        <taxon>Bacteria</taxon>
        <taxon>Pseudomonadati</taxon>
        <taxon>Pseudomonadota</taxon>
        <taxon>Gammaproteobacteria</taxon>
        <taxon>Alteromonadales</taxon>
        <taxon>Idiomarinaceae</taxon>
        <taxon>Pseudidiomarina</taxon>
    </lineage>
</organism>
<dbReference type="GO" id="GO:0006355">
    <property type="term" value="P:regulation of DNA-templated transcription"/>
    <property type="evidence" value="ECO:0007669"/>
    <property type="project" value="InterPro"/>
</dbReference>
<dbReference type="Pfam" id="PF08681">
    <property type="entry name" value="TacA1"/>
    <property type="match status" value="1"/>
</dbReference>
<dbReference type="Proteomes" id="UP000194450">
    <property type="component" value="Unassembled WGS sequence"/>
</dbReference>
<dbReference type="SUPFAM" id="SSF47598">
    <property type="entry name" value="Ribbon-helix-helix"/>
    <property type="match status" value="1"/>
</dbReference>
<comment type="similarity">
    <text evidence="2">Belongs to the TacA antitoxin family.</text>
</comment>
<evidence type="ECO:0000313" key="4">
    <source>
        <dbReference type="EMBL" id="SMQ59325.1"/>
    </source>
</evidence>